<evidence type="ECO:0000256" key="1">
    <source>
        <dbReference type="ARBA" id="ARBA00004781"/>
    </source>
</evidence>
<dbReference type="PANTHER" id="PTHR10491:SF4">
    <property type="entry name" value="METHIONINE ADENOSYLTRANSFERASE 2 SUBUNIT BETA"/>
    <property type="match status" value="1"/>
</dbReference>
<evidence type="ECO:0000256" key="2">
    <source>
        <dbReference type="ARBA" id="ARBA00010944"/>
    </source>
</evidence>
<evidence type="ECO:0000313" key="8">
    <source>
        <dbReference type="EMBL" id="ACQ93641.1"/>
    </source>
</evidence>
<comment type="cofactor">
    <cofactor evidence="6">
        <name>Mg(2+)</name>
        <dbReference type="ChEBI" id="CHEBI:18420"/>
    </cofactor>
    <text evidence="6">Binds 1 Mg(2+) ion per monomer.</text>
</comment>
<dbReference type="STRING" id="595494.Tola_2042"/>
<sequence length="299" mass="32338">MVIKLKKIMITGAYGQVGFCLTQQAQANGWDVLAIDRDKLDITDPQAVNSLVKEYQPDVVINAAAHTAVDKAETEIDASFAINRDGPKYLAEAATSVDAAMLHISTDYVFSGDKDGTYSEADPVAPQGVYGASKLAGEEAVITANSKHIILRTAWVFGEHGNNFVKTMLRLGSQRDQLGIVADQFGGPTYAGDIAAALLVMAEKAVAAPATVSWGIYHFAGEPHVNWHQFAQAIFDKAVEHKLLAKAPQLNALTTADYPTPAKRPANSRLDCRKIFNEFGIQPSDWHKALENIVAYAPQ</sequence>
<dbReference type="GO" id="GO:0019305">
    <property type="term" value="P:dTDP-rhamnose biosynthetic process"/>
    <property type="evidence" value="ECO:0007669"/>
    <property type="project" value="UniProtKB-UniPathway"/>
</dbReference>
<comment type="similarity">
    <text evidence="2 6">Belongs to the dTDP-4-dehydrorhamnose reductase family.</text>
</comment>
<dbReference type="CDD" id="cd05254">
    <property type="entry name" value="dTDP_HR_like_SDR_e"/>
    <property type="match status" value="1"/>
</dbReference>
<dbReference type="Gene3D" id="3.40.50.720">
    <property type="entry name" value="NAD(P)-binding Rossmann-like Domain"/>
    <property type="match status" value="1"/>
</dbReference>
<organism evidence="8 9">
    <name type="scientific">Tolumonas auensis (strain DSM 9187 / NBRC 110442 / TA 4)</name>
    <dbReference type="NCBI Taxonomy" id="595494"/>
    <lineage>
        <taxon>Bacteria</taxon>
        <taxon>Pseudomonadati</taxon>
        <taxon>Pseudomonadota</taxon>
        <taxon>Gammaproteobacteria</taxon>
        <taxon>Aeromonadales</taxon>
        <taxon>Aeromonadaceae</taxon>
        <taxon>Tolumonas</taxon>
    </lineage>
</organism>
<protein>
    <recommendedName>
        <fullName evidence="4 6">dTDP-4-dehydrorhamnose reductase</fullName>
        <ecNumber evidence="3 6">1.1.1.133</ecNumber>
    </recommendedName>
</protein>
<dbReference type="OrthoDB" id="9803892at2"/>
<dbReference type="AlphaFoldDB" id="C4L7M5"/>
<name>C4L7M5_TOLAT</name>
<dbReference type="PANTHER" id="PTHR10491">
    <property type="entry name" value="DTDP-4-DEHYDRORHAMNOSE REDUCTASE"/>
    <property type="match status" value="1"/>
</dbReference>
<dbReference type="KEGG" id="tau:Tola_2042"/>
<comment type="catalytic activity">
    <reaction evidence="5 6">
        <text>dTDP-beta-L-rhamnose + NADP(+) = dTDP-4-dehydro-beta-L-rhamnose + NADPH + H(+)</text>
        <dbReference type="Rhea" id="RHEA:21796"/>
        <dbReference type="ChEBI" id="CHEBI:15378"/>
        <dbReference type="ChEBI" id="CHEBI:57510"/>
        <dbReference type="ChEBI" id="CHEBI:57783"/>
        <dbReference type="ChEBI" id="CHEBI:58349"/>
        <dbReference type="ChEBI" id="CHEBI:62830"/>
        <dbReference type="EC" id="1.1.1.133"/>
    </reaction>
</comment>
<evidence type="ECO:0000313" key="9">
    <source>
        <dbReference type="Proteomes" id="UP000009073"/>
    </source>
</evidence>
<dbReference type="Gene3D" id="3.90.25.10">
    <property type="entry name" value="UDP-galactose 4-epimerase, domain 1"/>
    <property type="match status" value="1"/>
</dbReference>
<reference evidence="8 9" key="2">
    <citation type="journal article" date="2011" name="Stand. Genomic Sci.">
        <title>Complete genome sequence of Tolumonas auensis type strain (TA 4).</title>
        <authorList>
            <person name="Chertkov O."/>
            <person name="Copeland A."/>
            <person name="Lucas S."/>
            <person name="Lapidus A."/>
            <person name="Berry K.W."/>
            <person name="Detter J.C."/>
            <person name="Del Rio T.G."/>
            <person name="Hammon N."/>
            <person name="Dalin E."/>
            <person name="Tice H."/>
            <person name="Pitluck S."/>
            <person name="Richardson P."/>
            <person name="Bruce D."/>
            <person name="Goodwin L."/>
            <person name="Han C."/>
            <person name="Tapia R."/>
            <person name="Saunders E."/>
            <person name="Schmutz J."/>
            <person name="Brettin T."/>
            <person name="Larimer F."/>
            <person name="Land M."/>
            <person name="Hauser L."/>
            <person name="Spring S."/>
            <person name="Rohde M."/>
            <person name="Kyrpides N.C."/>
            <person name="Ivanova N."/>
            <person name="Goker M."/>
            <person name="Beller H.R."/>
            <person name="Klenk H.P."/>
            <person name="Woyke T."/>
        </authorList>
    </citation>
    <scope>NUCLEOTIDE SEQUENCE [LARGE SCALE GENOMIC DNA]</scope>
    <source>
        <strain evidence="9">DSM 9187 / TA4</strain>
    </source>
</reference>
<comment type="function">
    <text evidence="6">Catalyzes the reduction of dTDP-6-deoxy-L-lyxo-4-hexulose to yield dTDP-L-rhamnose.</text>
</comment>
<dbReference type="NCBIfam" id="TIGR01214">
    <property type="entry name" value="rmlD"/>
    <property type="match status" value="1"/>
</dbReference>
<dbReference type="UniPathway" id="UPA00124"/>
<evidence type="ECO:0000256" key="5">
    <source>
        <dbReference type="ARBA" id="ARBA00048200"/>
    </source>
</evidence>
<dbReference type="InterPro" id="IPR036291">
    <property type="entry name" value="NAD(P)-bd_dom_sf"/>
</dbReference>
<dbReference type="GO" id="GO:0008831">
    <property type="term" value="F:dTDP-4-dehydrorhamnose reductase activity"/>
    <property type="evidence" value="ECO:0007669"/>
    <property type="project" value="UniProtKB-EC"/>
</dbReference>
<dbReference type="FunFam" id="3.40.50.720:FF:000159">
    <property type="entry name" value="dTDP-4-dehydrorhamnose reductase"/>
    <property type="match status" value="1"/>
</dbReference>
<dbReference type="GO" id="GO:0009243">
    <property type="term" value="P:O antigen biosynthetic process"/>
    <property type="evidence" value="ECO:0007669"/>
    <property type="project" value="UniProtKB-UniPathway"/>
</dbReference>
<evidence type="ECO:0000259" key="7">
    <source>
        <dbReference type="Pfam" id="PF04321"/>
    </source>
</evidence>
<accession>C4L7M5</accession>
<keyword evidence="6" id="KW-0521">NADP</keyword>
<dbReference type="Pfam" id="PF04321">
    <property type="entry name" value="RmlD_sub_bind"/>
    <property type="match status" value="1"/>
</dbReference>
<reference evidence="9" key="1">
    <citation type="submission" date="2009-05" db="EMBL/GenBank/DDBJ databases">
        <title>Complete sequence of Tolumonas auensis DSM 9187.</title>
        <authorList>
            <consortium name="US DOE Joint Genome Institute"/>
            <person name="Lucas S."/>
            <person name="Copeland A."/>
            <person name="Lapidus A."/>
            <person name="Glavina del Rio T."/>
            <person name="Tice H."/>
            <person name="Bruce D."/>
            <person name="Goodwin L."/>
            <person name="Pitluck S."/>
            <person name="Chertkov O."/>
            <person name="Brettin T."/>
            <person name="Detter J.C."/>
            <person name="Han C."/>
            <person name="Larimer F."/>
            <person name="Land M."/>
            <person name="Hauser L."/>
            <person name="Kyrpides N."/>
            <person name="Mikhailova N."/>
            <person name="Spring S."/>
            <person name="Beller H."/>
        </authorList>
    </citation>
    <scope>NUCLEOTIDE SEQUENCE [LARGE SCALE GENOMIC DNA]</scope>
    <source>
        <strain evidence="9">DSM 9187 / TA4</strain>
    </source>
</reference>
<dbReference type="EMBL" id="CP001616">
    <property type="protein sequence ID" value="ACQ93641.1"/>
    <property type="molecule type" value="Genomic_DNA"/>
</dbReference>
<comment type="pathway">
    <text evidence="1 6">Carbohydrate biosynthesis; dTDP-L-rhamnose biosynthesis.</text>
</comment>
<feature type="domain" description="RmlD-like substrate binding" evidence="7">
    <location>
        <begin position="7"/>
        <end position="295"/>
    </location>
</feature>
<keyword evidence="9" id="KW-1185">Reference proteome</keyword>
<evidence type="ECO:0000256" key="6">
    <source>
        <dbReference type="RuleBase" id="RU364082"/>
    </source>
</evidence>
<dbReference type="EC" id="1.1.1.133" evidence="3 6"/>
<dbReference type="UniPathway" id="UPA00281"/>
<proteinExistence type="inferred from homology"/>
<evidence type="ECO:0000256" key="4">
    <source>
        <dbReference type="ARBA" id="ARBA00017099"/>
    </source>
</evidence>
<dbReference type="SUPFAM" id="SSF51735">
    <property type="entry name" value="NAD(P)-binding Rossmann-fold domains"/>
    <property type="match status" value="1"/>
</dbReference>
<evidence type="ECO:0000256" key="3">
    <source>
        <dbReference type="ARBA" id="ARBA00012929"/>
    </source>
</evidence>
<keyword evidence="6" id="KW-0560">Oxidoreductase</keyword>
<dbReference type="InterPro" id="IPR029903">
    <property type="entry name" value="RmlD-like-bd"/>
</dbReference>
<dbReference type="InterPro" id="IPR005913">
    <property type="entry name" value="dTDP_dehydrorham_reduct"/>
</dbReference>
<gene>
    <name evidence="8" type="ordered locus">Tola_2042</name>
</gene>
<dbReference type="Proteomes" id="UP000009073">
    <property type="component" value="Chromosome"/>
</dbReference>
<dbReference type="eggNOG" id="COG1091">
    <property type="taxonomic scope" value="Bacteria"/>
</dbReference>
<dbReference type="HOGENOM" id="CLU_045518_1_0_6"/>